<evidence type="ECO:0000313" key="3">
    <source>
        <dbReference type="EMBL" id="GEA59374.1"/>
    </source>
</evidence>
<dbReference type="GO" id="GO:0016757">
    <property type="term" value="F:glycosyltransferase activity"/>
    <property type="evidence" value="ECO:0007669"/>
    <property type="project" value="InterPro"/>
</dbReference>
<accession>A0A4Y3IKV8</accession>
<sequence length="410" mass="45366">MHPTTNLLIVHYGEDWIRGSEACLLNLINSLSPSYRPVVWTNNQVLVRELTVKGIAVHSSSFEVINFQQSAFNIKALFELYNTASTLISEHNINLIHVNSGAPCQWMTFVAKAKRIPMMCQLHSPYNLHDRFTLALHSAQRLVAVSHAVAAPLLDEGYPEQNLTVVHNGVPNIDLSQPINVRELLNIPSNAKVLISVGSLIKRKGFDKLIQALALLNSSQEQHHLIIIGEGSERLNLIKQIESLNLQSRVHLVGEQSNVNAWLAGGCDLFISGARSEAFGLVLVEASLAELAVVAPNVGGISEVIEHNSTGLLYENGDNEIQQIVNAVSQLMQNPASRQVMATQGKAVAQQRFSLEQNTCHIESIYSQLIEDGINQSWASWFSSLLRPFGTFFRTRFLSESKTVREAHEA</sequence>
<gene>
    <name evidence="3" type="ORF">VCO01S_05670</name>
</gene>
<protein>
    <submittedName>
        <fullName evidence="3">Glycosyl transferase</fullName>
    </submittedName>
</protein>
<proteinExistence type="predicted"/>
<dbReference type="EMBL" id="BJLH01000002">
    <property type="protein sequence ID" value="GEA59374.1"/>
    <property type="molecule type" value="Genomic_DNA"/>
</dbReference>
<dbReference type="Gene3D" id="3.40.50.2000">
    <property type="entry name" value="Glycogen Phosphorylase B"/>
    <property type="match status" value="2"/>
</dbReference>
<organism evidence="3 4">
    <name type="scientific">Vibrio comitans NBRC 102076</name>
    <dbReference type="NCBI Taxonomy" id="1219078"/>
    <lineage>
        <taxon>Bacteria</taxon>
        <taxon>Pseudomonadati</taxon>
        <taxon>Pseudomonadota</taxon>
        <taxon>Gammaproteobacteria</taxon>
        <taxon>Vibrionales</taxon>
        <taxon>Vibrionaceae</taxon>
        <taxon>Vibrio</taxon>
    </lineage>
</organism>
<dbReference type="RefSeq" id="WP_141269149.1">
    <property type="nucleotide sequence ID" value="NZ_BJLH01000002.1"/>
</dbReference>
<dbReference type="PANTHER" id="PTHR45947">
    <property type="entry name" value="SULFOQUINOVOSYL TRANSFERASE SQD2"/>
    <property type="match status" value="1"/>
</dbReference>
<keyword evidence="4" id="KW-1185">Reference proteome</keyword>
<evidence type="ECO:0000259" key="1">
    <source>
        <dbReference type="Pfam" id="PF00534"/>
    </source>
</evidence>
<comment type="caution">
    <text evidence="3">The sequence shown here is derived from an EMBL/GenBank/DDBJ whole genome shotgun (WGS) entry which is preliminary data.</text>
</comment>
<dbReference type="CDD" id="cd03811">
    <property type="entry name" value="GT4_GT28_WabH-like"/>
    <property type="match status" value="1"/>
</dbReference>
<dbReference type="InterPro" id="IPR028098">
    <property type="entry name" value="Glyco_trans_4-like_N"/>
</dbReference>
<dbReference type="InterPro" id="IPR001296">
    <property type="entry name" value="Glyco_trans_1"/>
</dbReference>
<evidence type="ECO:0000313" key="4">
    <source>
        <dbReference type="Proteomes" id="UP000318242"/>
    </source>
</evidence>
<reference evidence="3 4" key="1">
    <citation type="submission" date="2019-06" db="EMBL/GenBank/DDBJ databases">
        <title>Whole genome shotgun sequence of Vibrio comitans NBRC 102076.</title>
        <authorList>
            <person name="Hosoyama A."/>
            <person name="Uohara A."/>
            <person name="Ohji S."/>
            <person name="Ichikawa N."/>
        </authorList>
    </citation>
    <scope>NUCLEOTIDE SEQUENCE [LARGE SCALE GENOMIC DNA]</scope>
    <source>
        <strain evidence="3 4">NBRC 102076</strain>
    </source>
</reference>
<dbReference type="AlphaFoldDB" id="A0A4Y3IKV8"/>
<dbReference type="Pfam" id="PF00534">
    <property type="entry name" value="Glycos_transf_1"/>
    <property type="match status" value="1"/>
</dbReference>
<feature type="domain" description="Glycosyltransferase subfamily 4-like N-terminal" evidence="2">
    <location>
        <begin position="19"/>
        <end position="170"/>
    </location>
</feature>
<dbReference type="InterPro" id="IPR050194">
    <property type="entry name" value="Glycosyltransferase_grp1"/>
</dbReference>
<name>A0A4Y3IKV8_9VIBR</name>
<evidence type="ECO:0000259" key="2">
    <source>
        <dbReference type="Pfam" id="PF13439"/>
    </source>
</evidence>
<dbReference type="SUPFAM" id="SSF53756">
    <property type="entry name" value="UDP-Glycosyltransferase/glycogen phosphorylase"/>
    <property type="match status" value="1"/>
</dbReference>
<keyword evidence="3" id="KW-0808">Transferase</keyword>
<dbReference type="Proteomes" id="UP000318242">
    <property type="component" value="Unassembled WGS sequence"/>
</dbReference>
<dbReference type="PANTHER" id="PTHR45947:SF3">
    <property type="entry name" value="SULFOQUINOVOSYL TRANSFERASE SQD2"/>
    <property type="match status" value="1"/>
</dbReference>
<dbReference type="Pfam" id="PF13439">
    <property type="entry name" value="Glyco_transf_4"/>
    <property type="match status" value="1"/>
</dbReference>
<feature type="domain" description="Glycosyl transferase family 1" evidence="1">
    <location>
        <begin position="184"/>
        <end position="346"/>
    </location>
</feature>
<dbReference type="OrthoDB" id="9768937at2"/>